<evidence type="ECO:0000256" key="1">
    <source>
        <dbReference type="SAM" id="MobiDB-lite"/>
    </source>
</evidence>
<gene>
    <name evidence="2" type="ORF">Poli38472_012422</name>
</gene>
<proteinExistence type="predicted"/>
<name>A0A8K1FLM5_PYTOL</name>
<protein>
    <submittedName>
        <fullName evidence="2">Uncharacterized protein</fullName>
    </submittedName>
</protein>
<evidence type="ECO:0000313" key="2">
    <source>
        <dbReference type="EMBL" id="TMW67306.1"/>
    </source>
</evidence>
<dbReference type="Proteomes" id="UP000794436">
    <property type="component" value="Unassembled WGS sequence"/>
</dbReference>
<dbReference type="AlphaFoldDB" id="A0A8K1FLM5"/>
<sequence>MARETQFRGSVKGSDVQQTVHPIRHCYPSIPRPSIDIQVSNGSPQPSNNTSTPQERGIQSSWKFVKRNLVKIHKTHRD</sequence>
<feature type="region of interest" description="Disordered" evidence="1">
    <location>
        <begin position="1"/>
        <end position="62"/>
    </location>
</feature>
<accession>A0A8K1FLM5</accession>
<feature type="compositionally biased region" description="Polar residues" evidence="1">
    <location>
        <begin position="37"/>
        <end position="62"/>
    </location>
</feature>
<comment type="caution">
    <text evidence="2">The sequence shown here is derived from an EMBL/GenBank/DDBJ whole genome shotgun (WGS) entry which is preliminary data.</text>
</comment>
<evidence type="ECO:0000313" key="3">
    <source>
        <dbReference type="Proteomes" id="UP000794436"/>
    </source>
</evidence>
<keyword evidence="3" id="KW-1185">Reference proteome</keyword>
<organism evidence="2 3">
    <name type="scientific">Pythium oligandrum</name>
    <name type="common">Mycoparasitic fungus</name>
    <dbReference type="NCBI Taxonomy" id="41045"/>
    <lineage>
        <taxon>Eukaryota</taxon>
        <taxon>Sar</taxon>
        <taxon>Stramenopiles</taxon>
        <taxon>Oomycota</taxon>
        <taxon>Peronosporomycetes</taxon>
        <taxon>Pythiales</taxon>
        <taxon>Pythiaceae</taxon>
        <taxon>Pythium</taxon>
    </lineage>
</organism>
<dbReference type="EMBL" id="SPLM01000005">
    <property type="protein sequence ID" value="TMW67306.1"/>
    <property type="molecule type" value="Genomic_DNA"/>
</dbReference>
<reference evidence="2" key="1">
    <citation type="submission" date="2019-03" db="EMBL/GenBank/DDBJ databases">
        <title>Long read genome sequence of the mycoparasitic Pythium oligandrum ATCC 38472 isolated from sugarbeet rhizosphere.</title>
        <authorList>
            <person name="Gaulin E."/>
        </authorList>
    </citation>
    <scope>NUCLEOTIDE SEQUENCE</scope>
    <source>
        <strain evidence="2">ATCC 38472_TT</strain>
    </source>
</reference>